<evidence type="ECO:0000256" key="2">
    <source>
        <dbReference type="ARBA" id="ARBA00012962"/>
    </source>
</evidence>
<keyword evidence="6 8" id="KW-0057">Aromatic amino acid biosynthesis</keyword>
<dbReference type="NCBIfam" id="NF001319">
    <property type="entry name" value="PRK00258.3-3"/>
    <property type="match status" value="1"/>
</dbReference>
<name>A0A4D7BHA8_9HYPH</name>
<feature type="domain" description="Shikimate dehydrogenase substrate binding N-terminal" evidence="10">
    <location>
        <begin position="17"/>
        <end position="102"/>
    </location>
</feature>
<gene>
    <name evidence="8" type="primary">aroE</name>
    <name evidence="11" type="ORF">E8M01_24900</name>
</gene>
<dbReference type="InterPro" id="IPR028939">
    <property type="entry name" value="P5C_Rdtase_cat_N"/>
</dbReference>
<dbReference type="InterPro" id="IPR046346">
    <property type="entry name" value="Aminoacid_DH-like_N_sf"/>
</dbReference>
<dbReference type="Pfam" id="PF03807">
    <property type="entry name" value="F420_oxidored"/>
    <property type="match status" value="1"/>
</dbReference>
<evidence type="ECO:0000256" key="4">
    <source>
        <dbReference type="ARBA" id="ARBA00022857"/>
    </source>
</evidence>
<dbReference type="InterPro" id="IPR011342">
    <property type="entry name" value="Shikimate_DH"/>
</dbReference>
<evidence type="ECO:0000256" key="1">
    <source>
        <dbReference type="ARBA" id="ARBA00004871"/>
    </source>
</evidence>
<dbReference type="Proteomes" id="UP000298781">
    <property type="component" value="Chromosome"/>
</dbReference>
<protein>
    <recommendedName>
        <fullName evidence="2 8">Shikimate dehydrogenase (NADP(+))</fullName>
        <shortName evidence="8">SDH</shortName>
        <ecNumber evidence="2 8">1.1.1.25</ecNumber>
    </recommendedName>
</protein>
<feature type="binding site" evidence="8">
    <location>
        <position position="262"/>
    </location>
    <ligand>
        <name>shikimate</name>
        <dbReference type="ChEBI" id="CHEBI:36208"/>
    </ligand>
</feature>
<evidence type="ECO:0000256" key="6">
    <source>
        <dbReference type="ARBA" id="ARBA00023141"/>
    </source>
</evidence>
<dbReference type="EMBL" id="CP039690">
    <property type="protein sequence ID" value="QCI67187.1"/>
    <property type="molecule type" value="Genomic_DNA"/>
</dbReference>
<dbReference type="Gene3D" id="3.40.50.10860">
    <property type="entry name" value="Leucine Dehydrogenase, chain A, domain 1"/>
    <property type="match status" value="1"/>
</dbReference>
<evidence type="ECO:0000256" key="8">
    <source>
        <dbReference type="HAMAP-Rule" id="MF_00222"/>
    </source>
</evidence>
<dbReference type="InterPro" id="IPR013708">
    <property type="entry name" value="Shikimate_DH-bd_N"/>
</dbReference>
<dbReference type="EC" id="1.1.1.25" evidence="2 8"/>
<feature type="domain" description="Pyrroline-5-carboxylate reductase catalytic N-terminal" evidence="9">
    <location>
        <begin position="138"/>
        <end position="233"/>
    </location>
</feature>
<dbReference type="HAMAP" id="MF_00222">
    <property type="entry name" value="Shikimate_DH_AroE"/>
    <property type="match status" value="1"/>
</dbReference>
<dbReference type="GO" id="GO:0009073">
    <property type="term" value="P:aromatic amino acid family biosynthetic process"/>
    <property type="evidence" value="ECO:0007669"/>
    <property type="project" value="UniProtKB-KW"/>
</dbReference>
<dbReference type="GO" id="GO:0019632">
    <property type="term" value="P:shikimate metabolic process"/>
    <property type="evidence" value="ECO:0007669"/>
    <property type="project" value="InterPro"/>
</dbReference>
<dbReference type="PANTHER" id="PTHR21089:SF1">
    <property type="entry name" value="BIFUNCTIONAL 3-DEHYDROQUINATE DEHYDRATASE_SHIKIMATE DEHYDROGENASE, CHLOROPLASTIC"/>
    <property type="match status" value="1"/>
</dbReference>
<dbReference type="InterPro" id="IPR022893">
    <property type="entry name" value="Shikimate_DH_fam"/>
</dbReference>
<accession>A0A4D7BHA8</accession>
<comment type="caution">
    <text evidence="8">Lacks conserved residue(s) required for the propagation of feature annotation.</text>
</comment>
<feature type="active site" description="Proton acceptor" evidence="8">
    <location>
        <position position="79"/>
    </location>
</feature>
<evidence type="ECO:0000256" key="5">
    <source>
        <dbReference type="ARBA" id="ARBA00023002"/>
    </source>
</evidence>
<evidence type="ECO:0000259" key="9">
    <source>
        <dbReference type="Pfam" id="PF03807"/>
    </source>
</evidence>
<feature type="binding site" evidence="8">
    <location>
        <begin position="143"/>
        <end position="147"/>
    </location>
    <ligand>
        <name>NADP(+)</name>
        <dbReference type="ChEBI" id="CHEBI:58349"/>
    </ligand>
</feature>
<dbReference type="InterPro" id="IPR029752">
    <property type="entry name" value="D-isomer_DH_CS1"/>
</dbReference>
<feature type="binding site" evidence="8">
    <location>
        <position position="100"/>
    </location>
    <ligand>
        <name>shikimate</name>
        <dbReference type="ChEBI" id="CHEBI:36208"/>
    </ligand>
</feature>
<feature type="binding site" evidence="8">
    <location>
        <position position="255"/>
    </location>
    <ligand>
        <name>NADP(+)</name>
        <dbReference type="ChEBI" id="CHEBI:58349"/>
    </ligand>
</feature>
<feature type="binding site" evidence="8">
    <location>
        <position position="75"/>
    </location>
    <ligand>
        <name>shikimate</name>
        <dbReference type="ChEBI" id="CHEBI:36208"/>
    </ligand>
</feature>
<evidence type="ECO:0000313" key="11">
    <source>
        <dbReference type="EMBL" id="QCI67187.1"/>
    </source>
</evidence>
<comment type="pathway">
    <text evidence="1 8">Metabolic intermediate biosynthesis; chorismate biosynthesis; chorismate from D-erythrose 4-phosphate and phosphoenolpyruvate: step 4/7.</text>
</comment>
<dbReference type="RefSeq" id="WP_136962622.1">
    <property type="nucleotide sequence ID" value="NZ_CP039690.1"/>
</dbReference>
<reference evidence="11 12" key="1">
    <citation type="submission" date="2019-04" db="EMBL/GenBank/DDBJ databases">
        <title>Phreatobacter aquaticus sp. nov.</title>
        <authorList>
            <person name="Choi A."/>
        </authorList>
    </citation>
    <scope>NUCLEOTIDE SEQUENCE [LARGE SCALE GENOMIC DNA]</scope>
    <source>
        <strain evidence="11 12">KCTC 52518</strain>
    </source>
</reference>
<keyword evidence="12" id="KW-1185">Reference proteome</keyword>
<dbReference type="GO" id="GO:0004764">
    <property type="term" value="F:shikimate 3-dehydrogenase (NADP+) activity"/>
    <property type="evidence" value="ECO:0007669"/>
    <property type="project" value="UniProtKB-UniRule"/>
</dbReference>
<dbReference type="PROSITE" id="PS00065">
    <property type="entry name" value="D_2_HYDROXYACID_DH_1"/>
    <property type="match status" value="1"/>
</dbReference>
<dbReference type="AlphaFoldDB" id="A0A4D7BHA8"/>
<dbReference type="GO" id="GO:0050661">
    <property type="term" value="F:NADP binding"/>
    <property type="evidence" value="ECO:0007669"/>
    <property type="project" value="InterPro"/>
</dbReference>
<dbReference type="Gene3D" id="3.40.50.720">
    <property type="entry name" value="NAD(P)-binding Rossmann-like Domain"/>
    <property type="match status" value="1"/>
</dbReference>
<feature type="binding site" evidence="8">
    <location>
        <begin position="25"/>
        <end position="27"/>
    </location>
    <ligand>
        <name>shikimate</name>
        <dbReference type="ChEBI" id="CHEBI:36208"/>
    </ligand>
</feature>
<dbReference type="Pfam" id="PF08501">
    <property type="entry name" value="Shikimate_dh_N"/>
    <property type="match status" value="1"/>
</dbReference>
<comment type="similarity">
    <text evidence="8">Belongs to the shikimate dehydrogenase family.</text>
</comment>
<dbReference type="KEGG" id="pstg:E8M01_24900"/>
<feature type="binding site" evidence="8">
    <location>
        <position position="234"/>
    </location>
    <ligand>
        <name>shikimate</name>
        <dbReference type="ChEBI" id="CHEBI:36208"/>
    </ligand>
</feature>
<dbReference type="GO" id="GO:0008652">
    <property type="term" value="P:amino acid biosynthetic process"/>
    <property type="evidence" value="ECO:0007669"/>
    <property type="project" value="UniProtKB-KW"/>
</dbReference>
<dbReference type="GO" id="GO:0009423">
    <property type="term" value="P:chorismate biosynthetic process"/>
    <property type="evidence" value="ECO:0007669"/>
    <property type="project" value="UniProtKB-UniRule"/>
</dbReference>
<dbReference type="NCBIfam" id="TIGR00507">
    <property type="entry name" value="aroE"/>
    <property type="match status" value="1"/>
</dbReference>
<dbReference type="GO" id="GO:0005829">
    <property type="term" value="C:cytosol"/>
    <property type="evidence" value="ECO:0007669"/>
    <property type="project" value="TreeGrafter"/>
</dbReference>
<dbReference type="SUPFAM" id="SSF51735">
    <property type="entry name" value="NAD(P)-binding Rossmann-fold domains"/>
    <property type="match status" value="1"/>
</dbReference>
<evidence type="ECO:0000313" key="12">
    <source>
        <dbReference type="Proteomes" id="UP000298781"/>
    </source>
</evidence>
<dbReference type="CDD" id="cd01065">
    <property type="entry name" value="NAD_bind_Shikimate_DH"/>
    <property type="match status" value="1"/>
</dbReference>
<keyword evidence="4 8" id="KW-0521">NADP</keyword>
<sequence length="307" mass="31646">MARQGADARTRRVLIGLLGAPIASSASPALHEAAARAAGIEAFYHLIEVAGADKARLRAILDGVRQVGFAGINVTFPYKEAVVELLDDLAPVAKAMGAVNTVVVRDGRLIGHNTDTTGFRTAYDRLIAASGPKAAPATVAVIGAGGVGRAIAFALAHKGGPRLRLFDQDRAKAEDLAGRLGRSARVAVAGSIEAALDGTDGIVNATPLGMAPDNRSPVPAALISAGHVVVDVVYSPLFTPLLTEAHRRGARIMTGRDLVIHQALDGFRLFTGLEGSESAMSGAFDRVMAARATSPLTASIHAETKAG</sequence>
<dbReference type="PANTHER" id="PTHR21089">
    <property type="entry name" value="SHIKIMATE DEHYDROGENASE"/>
    <property type="match status" value="1"/>
</dbReference>
<evidence type="ECO:0000256" key="7">
    <source>
        <dbReference type="ARBA" id="ARBA00049442"/>
    </source>
</evidence>
<keyword evidence="3 8" id="KW-0028">Amino-acid biosynthesis</keyword>
<keyword evidence="5 8" id="KW-0560">Oxidoreductase</keyword>
<dbReference type="UniPathway" id="UPA00053">
    <property type="reaction ID" value="UER00087"/>
</dbReference>
<feature type="binding site" evidence="8">
    <location>
        <position position="232"/>
    </location>
    <ligand>
        <name>NADP(+)</name>
        <dbReference type="ChEBI" id="CHEBI:58349"/>
    </ligand>
</feature>
<dbReference type="InterPro" id="IPR036291">
    <property type="entry name" value="NAD(P)-bd_dom_sf"/>
</dbReference>
<proteinExistence type="inferred from homology"/>
<evidence type="ECO:0000256" key="3">
    <source>
        <dbReference type="ARBA" id="ARBA00022605"/>
    </source>
</evidence>
<dbReference type="SUPFAM" id="SSF53223">
    <property type="entry name" value="Aminoacid dehydrogenase-like, N-terminal domain"/>
    <property type="match status" value="1"/>
</dbReference>
<feature type="binding site" evidence="8">
    <location>
        <position position="115"/>
    </location>
    <ligand>
        <name>shikimate</name>
        <dbReference type="ChEBI" id="CHEBI:36208"/>
    </ligand>
</feature>
<comment type="function">
    <text evidence="8">Involved in the biosynthesis of the chorismate, which leads to the biosynthesis of aromatic amino acids. Catalyzes the reversible NADPH linked reduction of 3-dehydroshikimate (DHSA) to yield shikimate (SA).</text>
</comment>
<dbReference type="OrthoDB" id="9792692at2"/>
<dbReference type="NCBIfam" id="NF009201">
    <property type="entry name" value="PRK12549.1"/>
    <property type="match status" value="1"/>
</dbReference>
<organism evidence="11 12">
    <name type="scientific">Phreatobacter stygius</name>
    <dbReference type="NCBI Taxonomy" id="1940610"/>
    <lineage>
        <taxon>Bacteria</taxon>
        <taxon>Pseudomonadati</taxon>
        <taxon>Pseudomonadota</taxon>
        <taxon>Alphaproteobacteria</taxon>
        <taxon>Hyphomicrobiales</taxon>
        <taxon>Phreatobacteraceae</taxon>
        <taxon>Phreatobacter</taxon>
    </lineage>
</organism>
<evidence type="ECO:0000259" key="10">
    <source>
        <dbReference type="Pfam" id="PF08501"/>
    </source>
</evidence>
<comment type="catalytic activity">
    <reaction evidence="7 8">
        <text>shikimate + NADP(+) = 3-dehydroshikimate + NADPH + H(+)</text>
        <dbReference type="Rhea" id="RHEA:17737"/>
        <dbReference type="ChEBI" id="CHEBI:15378"/>
        <dbReference type="ChEBI" id="CHEBI:16630"/>
        <dbReference type="ChEBI" id="CHEBI:36208"/>
        <dbReference type="ChEBI" id="CHEBI:57783"/>
        <dbReference type="ChEBI" id="CHEBI:58349"/>
        <dbReference type="EC" id="1.1.1.25"/>
    </reaction>
</comment>
<comment type="subunit">
    <text evidence="8">Homodimer.</text>
</comment>